<reference evidence="1" key="1">
    <citation type="submission" date="2021-01" db="EMBL/GenBank/DDBJ databases">
        <authorList>
            <person name="Lovell J.T."/>
            <person name="Bentley N."/>
            <person name="Bhattarai G."/>
            <person name="Jenkins J.W."/>
            <person name="Sreedasyam A."/>
            <person name="Alarcon Y."/>
            <person name="Bock C."/>
            <person name="Boston L."/>
            <person name="Carlson J."/>
            <person name="Cervantes K."/>
            <person name="Clermont K."/>
            <person name="Krom N."/>
            <person name="Kubenka K."/>
            <person name="Mamidi S."/>
            <person name="Mattison C."/>
            <person name="Monteros M."/>
            <person name="Pisani C."/>
            <person name="Plott C."/>
            <person name="Rajasekar S."/>
            <person name="Rhein H.S."/>
            <person name="Rohla C."/>
            <person name="Song M."/>
            <person name="Hilaire R.S."/>
            <person name="Shu S."/>
            <person name="Wells L."/>
            <person name="Wang X."/>
            <person name="Webber J."/>
            <person name="Heerema R.J."/>
            <person name="Klein P."/>
            <person name="Conner P."/>
            <person name="Grauke L."/>
            <person name="Grimwood J."/>
            <person name="Schmutz J."/>
            <person name="Randall J.J."/>
        </authorList>
    </citation>
    <scope>NUCLEOTIDE SEQUENCE</scope>
    <source>
        <tissue evidence="1">Leaf</tissue>
    </source>
</reference>
<accession>A0A922G318</accession>
<comment type="caution">
    <text evidence="1">The sequence shown here is derived from an EMBL/GenBank/DDBJ whole genome shotgun (WGS) entry which is preliminary data.</text>
</comment>
<dbReference type="Proteomes" id="UP000811246">
    <property type="component" value="Chromosome 1"/>
</dbReference>
<proteinExistence type="predicted"/>
<gene>
    <name evidence="1" type="ORF">I3842_01G212700</name>
</gene>
<dbReference type="AlphaFoldDB" id="A0A922G318"/>
<evidence type="ECO:0000313" key="1">
    <source>
        <dbReference type="EMBL" id="KAG6733156.1"/>
    </source>
</evidence>
<sequence length="122" mass="14207">MRKAWGRMVVKNIFPLENYKQPRRHSRRIRDEPACTRNLRLLLRISLPPPSTLKSESPNLHLLLRISLPNQNPISSHLNLYKLLIKNENTKGKDREKPKSFDEFLLRNSSCNSRDFGGLAGF</sequence>
<protein>
    <submittedName>
        <fullName evidence="1">Uncharacterized protein</fullName>
    </submittedName>
</protein>
<organism evidence="1 2">
    <name type="scientific">Carya illinoinensis</name>
    <name type="common">Pecan</name>
    <dbReference type="NCBI Taxonomy" id="32201"/>
    <lineage>
        <taxon>Eukaryota</taxon>
        <taxon>Viridiplantae</taxon>
        <taxon>Streptophyta</taxon>
        <taxon>Embryophyta</taxon>
        <taxon>Tracheophyta</taxon>
        <taxon>Spermatophyta</taxon>
        <taxon>Magnoliopsida</taxon>
        <taxon>eudicotyledons</taxon>
        <taxon>Gunneridae</taxon>
        <taxon>Pentapetalae</taxon>
        <taxon>rosids</taxon>
        <taxon>fabids</taxon>
        <taxon>Fagales</taxon>
        <taxon>Juglandaceae</taxon>
        <taxon>Carya</taxon>
    </lineage>
</organism>
<name>A0A922G318_CARIL</name>
<dbReference type="EMBL" id="CM031825">
    <property type="protein sequence ID" value="KAG6733156.1"/>
    <property type="molecule type" value="Genomic_DNA"/>
</dbReference>
<evidence type="ECO:0000313" key="2">
    <source>
        <dbReference type="Proteomes" id="UP000811246"/>
    </source>
</evidence>